<feature type="transmembrane region" description="Helical" evidence="2">
    <location>
        <begin position="165"/>
        <end position="187"/>
    </location>
</feature>
<dbReference type="EMBL" id="JADNYJ010000226">
    <property type="protein sequence ID" value="KAF8873914.1"/>
    <property type="molecule type" value="Genomic_DNA"/>
</dbReference>
<evidence type="ECO:0000313" key="4">
    <source>
        <dbReference type="Proteomes" id="UP000724874"/>
    </source>
</evidence>
<protein>
    <submittedName>
        <fullName evidence="3">Uncharacterized protein</fullName>
    </submittedName>
</protein>
<keyword evidence="2" id="KW-1133">Transmembrane helix</keyword>
<organism evidence="3 4">
    <name type="scientific">Gymnopilus junonius</name>
    <name type="common">Spectacular rustgill mushroom</name>
    <name type="synonym">Gymnopilus spectabilis subsp. junonius</name>
    <dbReference type="NCBI Taxonomy" id="109634"/>
    <lineage>
        <taxon>Eukaryota</taxon>
        <taxon>Fungi</taxon>
        <taxon>Dikarya</taxon>
        <taxon>Basidiomycota</taxon>
        <taxon>Agaricomycotina</taxon>
        <taxon>Agaricomycetes</taxon>
        <taxon>Agaricomycetidae</taxon>
        <taxon>Agaricales</taxon>
        <taxon>Agaricineae</taxon>
        <taxon>Hymenogastraceae</taxon>
        <taxon>Gymnopilus</taxon>
    </lineage>
</organism>
<accession>A0A9P5NAZ5</accession>
<dbReference type="Proteomes" id="UP000724874">
    <property type="component" value="Unassembled WGS sequence"/>
</dbReference>
<keyword evidence="2" id="KW-0812">Transmembrane</keyword>
<sequence>MSATIKWYSSDISLLSDILIKGDELKLESPIARKTFSELAEVAEMIHGVYHVLLTAEKIRKRIEKTEPHTLGGSRSEDILLCHLINRLEQEKAIFIIITSQYSKMIGNARDLLNSSEDTPEDDLSYEMIIRNMAELREQIEENKSKFLNMQQALIKWEAYTNILILYYLMLITVVGLLATAAFILIVRESVETQRSMTLRSSELNPNFVLGSELISWALRGIVQLYERTNRKSIPTRPLALYCASKALSAVDEVHQAETCSPGGS</sequence>
<comment type="caution">
    <text evidence="3">The sequence shown here is derived from an EMBL/GenBank/DDBJ whole genome shotgun (WGS) entry which is preliminary data.</text>
</comment>
<gene>
    <name evidence="3" type="ORF">CPB84DRAFT_1753132</name>
</gene>
<evidence type="ECO:0000256" key="2">
    <source>
        <dbReference type="SAM" id="Phobius"/>
    </source>
</evidence>
<keyword evidence="2" id="KW-0472">Membrane</keyword>
<evidence type="ECO:0000256" key="1">
    <source>
        <dbReference type="SAM" id="Coils"/>
    </source>
</evidence>
<keyword evidence="1" id="KW-0175">Coiled coil</keyword>
<dbReference type="AlphaFoldDB" id="A0A9P5NAZ5"/>
<feature type="coiled-coil region" evidence="1">
    <location>
        <begin position="126"/>
        <end position="153"/>
    </location>
</feature>
<reference evidence="3" key="1">
    <citation type="submission" date="2020-11" db="EMBL/GenBank/DDBJ databases">
        <authorList>
            <consortium name="DOE Joint Genome Institute"/>
            <person name="Ahrendt S."/>
            <person name="Riley R."/>
            <person name="Andreopoulos W."/>
            <person name="LaButti K."/>
            <person name="Pangilinan J."/>
            <person name="Ruiz-duenas F.J."/>
            <person name="Barrasa J.M."/>
            <person name="Sanchez-Garcia M."/>
            <person name="Camarero S."/>
            <person name="Miyauchi S."/>
            <person name="Serrano A."/>
            <person name="Linde D."/>
            <person name="Babiker R."/>
            <person name="Drula E."/>
            <person name="Ayuso-Fernandez I."/>
            <person name="Pacheco R."/>
            <person name="Padilla G."/>
            <person name="Ferreira P."/>
            <person name="Barriuso J."/>
            <person name="Kellner H."/>
            <person name="Castanera R."/>
            <person name="Alfaro M."/>
            <person name="Ramirez L."/>
            <person name="Pisabarro A.G."/>
            <person name="Kuo A."/>
            <person name="Tritt A."/>
            <person name="Lipzen A."/>
            <person name="He G."/>
            <person name="Yan M."/>
            <person name="Ng V."/>
            <person name="Cullen D."/>
            <person name="Martin F."/>
            <person name="Rosso M.-N."/>
            <person name="Henrissat B."/>
            <person name="Hibbett D."/>
            <person name="Martinez A.T."/>
            <person name="Grigoriev I.V."/>
        </authorList>
    </citation>
    <scope>NUCLEOTIDE SEQUENCE</scope>
    <source>
        <strain evidence="3">AH 44721</strain>
    </source>
</reference>
<name>A0A9P5NAZ5_GYMJU</name>
<proteinExistence type="predicted"/>
<evidence type="ECO:0000313" key="3">
    <source>
        <dbReference type="EMBL" id="KAF8873914.1"/>
    </source>
</evidence>
<keyword evidence="4" id="KW-1185">Reference proteome</keyword>